<dbReference type="GO" id="GO:0006574">
    <property type="term" value="P:L-valine catabolic process"/>
    <property type="evidence" value="ECO:0007669"/>
    <property type="project" value="TreeGrafter"/>
</dbReference>
<dbReference type="EMBL" id="LT853885">
    <property type="protein sequence ID" value="SMR02720.1"/>
    <property type="molecule type" value="Genomic_DNA"/>
</dbReference>
<evidence type="ECO:0000259" key="4">
    <source>
        <dbReference type="Pfam" id="PF16113"/>
    </source>
</evidence>
<dbReference type="eggNOG" id="COG1024">
    <property type="taxonomic scope" value="Bacteria"/>
</dbReference>
<dbReference type="STRING" id="48664.BER92_06775"/>
<dbReference type="AlphaFoldDB" id="A0A1Y6H8X5"/>
<dbReference type="SUPFAM" id="SSF52096">
    <property type="entry name" value="ClpP/crotonase"/>
    <property type="match status" value="1"/>
</dbReference>
<sequence>MVDVSATEAAPVLFEQRNCADGHRIGIATLNAPRTLNSLSLQMTRLLDAQLRAWADEAQIACVVLRGAGEKAFCAGGDLHGLYQSIRAHRDAVPDVQRRRMQPAGNAHVAAFFEEEYRLDHRIHTYPKPLLCWGHGIVMGGGIGLMSGASHRVVTERSRLAMPEISVGLFPDVGGTWLLRRVPQGAGLFLALTGASLDASDAIYAGLADVRLEHVQYAAVLDVLSAHTWTGNAEDNRSQLSAVLHRIAQPLEPGPLQLHAALIEQLVAGETVDQVVAAILALQSEDNWLQAARATLAAGAPGSARLAWELQRHPGTSTLADTFRTEYVVALHAAAHGDFAEGIRALLIDKVRQPQWQPVSLAQADARWAAHFFTKPWPAAQHPLADLGAPDLGER</sequence>
<reference evidence="5 7" key="2">
    <citation type="submission" date="2017-05" db="EMBL/GenBank/DDBJ databases">
        <authorList>
            <person name="Blom J."/>
        </authorList>
    </citation>
    <scope>NUCLEOTIDE SEQUENCE [LARGE SCALE GENOMIC DNA]</scope>
    <source>
        <strain evidence="5">PD885</strain>
    </source>
</reference>
<dbReference type="CDD" id="cd06558">
    <property type="entry name" value="crotonase-like"/>
    <property type="match status" value="1"/>
</dbReference>
<keyword evidence="7" id="KW-1185">Reference proteome</keyword>
<dbReference type="RefSeq" id="WP_002810638.1">
    <property type="nucleotide sequence ID" value="NZ_CP016830.1"/>
</dbReference>
<dbReference type="Pfam" id="PF16113">
    <property type="entry name" value="ECH_2"/>
    <property type="match status" value="1"/>
</dbReference>
<evidence type="ECO:0000313" key="7">
    <source>
        <dbReference type="Proteomes" id="UP000195877"/>
    </source>
</evidence>
<dbReference type="GO" id="GO:0003860">
    <property type="term" value="F:3-hydroxyisobutyryl-CoA hydrolase activity"/>
    <property type="evidence" value="ECO:0007669"/>
    <property type="project" value="UniProtKB-EC"/>
</dbReference>
<dbReference type="PANTHER" id="PTHR43176:SF3">
    <property type="entry name" value="3-HYDROXYISOBUTYRYL-COA HYDROLASE, MITOCHONDRIAL"/>
    <property type="match status" value="1"/>
</dbReference>
<dbReference type="Gene3D" id="3.90.226.10">
    <property type="entry name" value="2-enoyl-CoA Hydratase, Chain A, domain 1"/>
    <property type="match status" value="1"/>
</dbReference>
<dbReference type="EC" id="3.1.2.4" evidence="2"/>
<dbReference type="InterPro" id="IPR029045">
    <property type="entry name" value="ClpP/crotonase-like_dom_sf"/>
</dbReference>
<evidence type="ECO:0000313" key="8">
    <source>
        <dbReference type="Proteomes" id="UP000195953"/>
    </source>
</evidence>
<name>A0A1Y6H8X5_9XANT</name>
<evidence type="ECO:0000313" key="6">
    <source>
        <dbReference type="EMBL" id="SMR02720.1"/>
    </source>
</evidence>
<dbReference type="PANTHER" id="PTHR43176">
    <property type="entry name" value="3-HYDROXYISOBUTYRYL-COA HYDROLASE-RELATED"/>
    <property type="match status" value="1"/>
</dbReference>
<organism evidence="6 8">
    <name type="scientific">Xanthomonas fragariae</name>
    <dbReference type="NCBI Taxonomy" id="48664"/>
    <lineage>
        <taxon>Bacteria</taxon>
        <taxon>Pseudomonadati</taxon>
        <taxon>Pseudomonadota</taxon>
        <taxon>Gammaproteobacteria</taxon>
        <taxon>Lysobacterales</taxon>
        <taxon>Lysobacteraceae</taxon>
        <taxon>Xanthomonas</taxon>
    </lineage>
</organism>
<gene>
    <name evidence="5" type="primary">paaF_2</name>
    <name evidence="6" type="ORF">PD5205_01410</name>
    <name evidence="5" type="ORF">PD885_02596</name>
</gene>
<dbReference type="Proteomes" id="UP000195877">
    <property type="component" value="Chromosome 1"/>
</dbReference>
<protein>
    <recommendedName>
        <fullName evidence="2">3-hydroxyisobutyryl-CoA hydrolase</fullName>
        <ecNumber evidence="2">3.1.2.4</ecNumber>
    </recommendedName>
</protein>
<dbReference type="KEGG" id="xfr:BER92_06775"/>
<evidence type="ECO:0000256" key="3">
    <source>
        <dbReference type="ARBA" id="ARBA00022801"/>
    </source>
</evidence>
<dbReference type="InterPro" id="IPR045004">
    <property type="entry name" value="ECH_dom"/>
</dbReference>
<dbReference type="GO" id="GO:0016829">
    <property type="term" value="F:lyase activity"/>
    <property type="evidence" value="ECO:0007669"/>
    <property type="project" value="UniProtKB-KW"/>
</dbReference>
<dbReference type="InterPro" id="IPR032259">
    <property type="entry name" value="HIBYL-CoA-H"/>
</dbReference>
<dbReference type="NCBIfam" id="NF004127">
    <property type="entry name" value="PRK05617.1"/>
    <property type="match status" value="1"/>
</dbReference>
<dbReference type="OrthoDB" id="9790967at2"/>
<comment type="catalytic activity">
    <reaction evidence="1">
        <text>3-hydroxy-2-methylpropanoyl-CoA + H2O = 3-hydroxy-2-methylpropanoate + CoA + H(+)</text>
        <dbReference type="Rhea" id="RHEA:20888"/>
        <dbReference type="ChEBI" id="CHEBI:11805"/>
        <dbReference type="ChEBI" id="CHEBI:15377"/>
        <dbReference type="ChEBI" id="CHEBI:15378"/>
        <dbReference type="ChEBI" id="CHEBI:57287"/>
        <dbReference type="ChEBI" id="CHEBI:57340"/>
        <dbReference type="EC" id="3.1.2.4"/>
    </reaction>
</comment>
<dbReference type="GeneID" id="61894930"/>
<evidence type="ECO:0000256" key="2">
    <source>
        <dbReference type="ARBA" id="ARBA00011915"/>
    </source>
</evidence>
<proteinExistence type="predicted"/>
<dbReference type="EMBL" id="LT853882">
    <property type="protein sequence ID" value="SMQ99827.1"/>
    <property type="molecule type" value="Genomic_DNA"/>
</dbReference>
<keyword evidence="3" id="KW-0378">Hydrolase</keyword>
<evidence type="ECO:0000256" key="1">
    <source>
        <dbReference type="ARBA" id="ARBA00001709"/>
    </source>
</evidence>
<dbReference type="GO" id="GO:0005829">
    <property type="term" value="C:cytosol"/>
    <property type="evidence" value="ECO:0007669"/>
    <property type="project" value="TreeGrafter"/>
</dbReference>
<feature type="domain" description="Enoyl-CoA hydratase/isomerase" evidence="4">
    <location>
        <begin position="25"/>
        <end position="373"/>
    </location>
</feature>
<accession>A0A1Y6H8X5</accession>
<reference evidence="6 8" key="1">
    <citation type="submission" date="2017-05" db="EMBL/GenBank/DDBJ databases">
        <authorList>
            <person name="Song R."/>
            <person name="Chenine A.L."/>
            <person name="Ruprecht R.M."/>
        </authorList>
    </citation>
    <scope>NUCLEOTIDE SEQUENCE [LARGE SCALE GENOMIC DNA]</scope>
    <source>
        <strain evidence="6">PD5205</strain>
    </source>
</reference>
<keyword evidence="5" id="KW-0456">Lyase</keyword>
<dbReference type="Proteomes" id="UP000195953">
    <property type="component" value="Chromosome 1"/>
</dbReference>
<evidence type="ECO:0000313" key="5">
    <source>
        <dbReference type="EMBL" id="SMQ99827.1"/>
    </source>
</evidence>